<gene>
    <name evidence="1" type="ORF">PORY_000707</name>
</gene>
<reference evidence="1 2" key="1">
    <citation type="journal article" date="2021" name="Commun. Biol.">
        <title>Genomic insights into the host specific adaptation of the Pneumocystis genus.</title>
        <authorList>
            <person name="Cisse O.H."/>
            <person name="Ma L."/>
            <person name="Dekker J.P."/>
            <person name="Khil P.P."/>
            <person name="Youn J.-H."/>
            <person name="Brenchley J.M."/>
            <person name="Blair R."/>
            <person name="Pahar B."/>
            <person name="Chabe M."/>
            <person name="Van Rompay K.K.A."/>
            <person name="Keesler R."/>
            <person name="Sukura A."/>
            <person name="Hirsch V."/>
            <person name="Kutty G."/>
            <person name="Liu Y."/>
            <person name="Peng L."/>
            <person name="Chen J."/>
            <person name="Song J."/>
            <person name="Weissenbacher-Lang C."/>
            <person name="Xu J."/>
            <person name="Upham N.S."/>
            <person name="Stajich J.E."/>
            <person name="Cuomo C.A."/>
            <person name="Cushion M.T."/>
            <person name="Kovacs J.A."/>
        </authorList>
    </citation>
    <scope>NUCLEOTIDE SEQUENCE [LARGE SCALE GENOMIC DNA]</scope>
    <source>
        <strain evidence="1 2">RABM</strain>
    </source>
</reference>
<organism evidence="1 2">
    <name type="scientific">Pneumocystis oryctolagi</name>
    <dbReference type="NCBI Taxonomy" id="42067"/>
    <lineage>
        <taxon>Eukaryota</taxon>
        <taxon>Fungi</taxon>
        <taxon>Dikarya</taxon>
        <taxon>Ascomycota</taxon>
        <taxon>Taphrinomycotina</taxon>
        <taxon>Pneumocystomycetes</taxon>
        <taxon>Pneumocystaceae</taxon>
        <taxon>Pneumocystis</taxon>
    </lineage>
</organism>
<dbReference type="EMBL" id="JABTEG010000002">
    <property type="protein sequence ID" value="KAG4305797.1"/>
    <property type="molecule type" value="Genomic_DNA"/>
</dbReference>
<dbReference type="Proteomes" id="UP000768646">
    <property type="component" value="Unassembled WGS sequence"/>
</dbReference>
<name>A0ACB7CFD6_9ASCO</name>
<proteinExistence type="predicted"/>
<accession>A0ACB7CFD6</accession>
<evidence type="ECO:0000313" key="2">
    <source>
        <dbReference type="Proteomes" id="UP000768646"/>
    </source>
</evidence>
<evidence type="ECO:0000313" key="1">
    <source>
        <dbReference type="EMBL" id="KAG4305797.1"/>
    </source>
</evidence>
<sequence>MRLSLGITFFIIFFSGYLTARYSFLSKIYYLISESWNSKTFTKIGYIIFALSLCHLLLLIPLNQIAKEEAKRYPYRSSYISAREQFKRRGSF</sequence>
<comment type="caution">
    <text evidence="1">The sequence shown here is derived from an EMBL/GenBank/DDBJ whole genome shotgun (WGS) entry which is preliminary data.</text>
</comment>
<keyword evidence="2" id="KW-1185">Reference proteome</keyword>
<protein>
    <submittedName>
        <fullName evidence="1">Uncharacterized protein</fullName>
    </submittedName>
</protein>